<dbReference type="AlphaFoldDB" id="F8FLQ4"/>
<evidence type="ECO:0000256" key="2">
    <source>
        <dbReference type="ARBA" id="ARBA00022475"/>
    </source>
</evidence>
<gene>
    <name evidence="7" type="ordered locus">KNP414_05657</name>
</gene>
<dbReference type="NCBIfam" id="TIGR00765">
    <property type="entry name" value="yihY_not_rbn"/>
    <property type="match status" value="1"/>
</dbReference>
<dbReference type="HOGENOM" id="CLU_045539_4_3_9"/>
<evidence type="ECO:0000313" key="7">
    <source>
        <dbReference type="EMBL" id="AEI44181.1"/>
    </source>
</evidence>
<keyword evidence="5 6" id="KW-0472">Membrane</keyword>
<evidence type="ECO:0000256" key="3">
    <source>
        <dbReference type="ARBA" id="ARBA00022692"/>
    </source>
</evidence>
<reference evidence="8" key="1">
    <citation type="submission" date="2011-06" db="EMBL/GenBank/DDBJ databases">
        <title>Complete genome sequence of Paenibacillus mucilaginosus KNP414.</title>
        <authorList>
            <person name="Wang J."/>
            <person name="Hu S."/>
            <person name="Hu X."/>
            <person name="Zhang B."/>
            <person name="Dong D."/>
            <person name="Zhang S."/>
            <person name="Zhao K."/>
            <person name="Wu D."/>
        </authorList>
    </citation>
    <scope>NUCLEOTIDE SEQUENCE [LARGE SCALE GENOMIC DNA]</scope>
    <source>
        <strain evidence="8">KNP414</strain>
    </source>
</reference>
<evidence type="ECO:0000256" key="5">
    <source>
        <dbReference type="ARBA" id="ARBA00023136"/>
    </source>
</evidence>
<evidence type="ECO:0000313" key="8">
    <source>
        <dbReference type="Proteomes" id="UP000006620"/>
    </source>
</evidence>
<feature type="transmembrane region" description="Helical" evidence="6">
    <location>
        <begin position="85"/>
        <end position="107"/>
    </location>
</feature>
<feature type="transmembrane region" description="Helical" evidence="6">
    <location>
        <begin position="202"/>
        <end position="224"/>
    </location>
</feature>
<keyword evidence="4 6" id="KW-1133">Transmembrane helix</keyword>
<accession>F8FLQ4</accession>
<feature type="transmembrane region" description="Helical" evidence="6">
    <location>
        <begin position="244"/>
        <end position="266"/>
    </location>
</feature>
<dbReference type="KEGG" id="pms:KNP414_05657"/>
<dbReference type="EMBL" id="CP002869">
    <property type="protein sequence ID" value="AEI44181.1"/>
    <property type="molecule type" value="Genomic_DNA"/>
</dbReference>
<dbReference type="Pfam" id="PF03631">
    <property type="entry name" value="Virul_fac_BrkB"/>
    <property type="match status" value="1"/>
</dbReference>
<dbReference type="PIRSF" id="PIRSF035875">
    <property type="entry name" value="RNase_BN"/>
    <property type="match status" value="1"/>
</dbReference>
<comment type="subcellular location">
    <subcellularLocation>
        <location evidence="1">Cell membrane</location>
        <topology evidence="1">Multi-pass membrane protein</topology>
    </subcellularLocation>
</comment>
<dbReference type="PANTHER" id="PTHR30213:SF0">
    <property type="entry name" value="UPF0761 MEMBRANE PROTEIN YIHY"/>
    <property type="match status" value="1"/>
</dbReference>
<feature type="transmembrane region" description="Helical" evidence="6">
    <location>
        <begin position="170"/>
        <end position="190"/>
    </location>
</feature>
<feature type="transmembrane region" description="Helical" evidence="6">
    <location>
        <begin position="128"/>
        <end position="150"/>
    </location>
</feature>
<dbReference type="RefSeq" id="WP_013919334.1">
    <property type="nucleotide sequence ID" value="NC_015690.1"/>
</dbReference>
<feature type="transmembrane region" description="Helical" evidence="6">
    <location>
        <begin position="25"/>
        <end position="46"/>
    </location>
</feature>
<protein>
    <submittedName>
        <fullName evidence="7">Ribonuclease BN</fullName>
    </submittedName>
</protein>
<organism evidence="7 8">
    <name type="scientific">Paenibacillus mucilaginosus (strain KNP414)</name>
    <dbReference type="NCBI Taxonomy" id="1036673"/>
    <lineage>
        <taxon>Bacteria</taxon>
        <taxon>Bacillati</taxon>
        <taxon>Bacillota</taxon>
        <taxon>Bacilli</taxon>
        <taxon>Bacillales</taxon>
        <taxon>Paenibacillaceae</taxon>
        <taxon>Paenibacillus</taxon>
    </lineage>
</organism>
<evidence type="ECO:0000256" key="4">
    <source>
        <dbReference type="ARBA" id="ARBA00022989"/>
    </source>
</evidence>
<sequence length="277" mass="30237">MTAFLKELWKQIETDDALGLSAQCAYYFLLSMFPFLLFVVSLLGFLPVTSQDVLAMIKEYIPSGVAAGMETQLREVLDTKRGGTLSFGLIFSLVTASAAMDAIVLAVNKAYGLSPRKSFIRSRLLAMALTLAMLIVVFSALLLSVFGPVIGSWLTVHSVIPLGQIELWSGLRWVVNFAVLGLVFTGIYYVAPNTCLSCKDVIPGALIASAGWQLTSLGFSYYVGRWANYSSTYGSLGGVIVLMTWFYLSAFIIIIGGEINAMAYLFKKREKLKPGRA</sequence>
<dbReference type="GO" id="GO:0005886">
    <property type="term" value="C:plasma membrane"/>
    <property type="evidence" value="ECO:0007669"/>
    <property type="project" value="UniProtKB-SubCell"/>
</dbReference>
<dbReference type="PATRIC" id="fig|1036673.3.peg.5250"/>
<keyword evidence="3 6" id="KW-0812">Transmembrane</keyword>
<dbReference type="PANTHER" id="PTHR30213">
    <property type="entry name" value="INNER MEMBRANE PROTEIN YHJD"/>
    <property type="match status" value="1"/>
</dbReference>
<keyword evidence="2" id="KW-1003">Cell membrane</keyword>
<reference evidence="7 8" key="2">
    <citation type="journal article" date="2013" name="Genome Announc.">
        <title>Genome Sequence of Growth-Improving Paenibacillus mucilaginosus Strain KNP414.</title>
        <authorList>
            <person name="Lu J.J."/>
            <person name="Wang J.F."/>
            <person name="Hu X.F."/>
        </authorList>
    </citation>
    <scope>NUCLEOTIDE SEQUENCE [LARGE SCALE GENOMIC DNA]</scope>
    <source>
        <strain evidence="7 8">KNP414</strain>
    </source>
</reference>
<proteinExistence type="predicted"/>
<dbReference type="InterPro" id="IPR017039">
    <property type="entry name" value="Virul_fac_BrkB"/>
</dbReference>
<dbReference type="Proteomes" id="UP000006620">
    <property type="component" value="Chromosome"/>
</dbReference>
<evidence type="ECO:0000256" key="6">
    <source>
        <dbReference type="SAM" id="Phobius"/>
    </source>
</evidence>
<evidence type="ECO:0000256" key="1">
    <source>
        <dbReference type="ARBA" id="ARBA00004651"/>
    </source>
</evidence>
<name>F8FLQ4_PAEMK</name>